<sequence>MSGSLSLQEQQESLYSNVPLPPNSIRLLQLLPDRDEQAPIRCRLKVLMLDSESSRPYEALSYSWGSADNPKVISVNDRWQLAVGQNLHAALMHLRDRDAERNLWIDAICINQSLHPAALDERSQQVQSMAKIYALATRVLVWLGDSADESDQALDEIQKAAESSKKPAVCNQAAILALLGRSWFRRFWVLQEVAAARQILIKCGAIDVDGYAFCLGLNALDHLPLPESIYPVALLIRGSIFPSRRLTPTINQQEGRFSLNIRPLGELIDMYYTREATDLRDKAYALLSMCSDDSSTLRLSANDQIPWEQVFQQLIRSIVPDQVSVNTCADDHAAVLKCRGYFLGKITSLNRDSTWQDRQHVEITWKDFRRSKYFLQVSVSPLEPGDLIFLMEGAANPTVIKLKTAKHRQHCFWVVKMIAVPIPKLEFEALIQQEAGLRLDCTLVWRLDASHHGLTDEQLTNEEKIKRLHNAGLAFQDARNLNKALWYQGKTLNVLEQLSKGILDSGFAFDGCNGESQPTSAMKELESMIGVVDGENGDDRESAITSAVKELKSMIELVVEENGADAFVYLAAFKGYCELLNLASTMYDFQVESKSELDVVLWLAMKGGHEAVARLMLAQAERQSLYMGHLDIRDIRCPDDTLLLAVASQTWIVVKLLLDCRRFKRSVAYVATAWAIANQDELTFSLLLESGQIDVNERLGEPYIIDIDTPWDYYNGEDSHEDTLLHFAARRGYQGIVRLILSHDKVDPGVETVKGNTAMHTAASAGRAEVVKALLDDGRINPNAQNHFGHTALYIAAGSAKRKHTAVVKVLADSDMVDINITDNRGLSPLLYALKNETKAVRLLLATGKVDTRSDSSWDLVVTLALVIGDTSLFKRLLEAGTLDLRPVNRDALMPTLLHLATAEGNAGIVELVLDYGGQRDIHTRTMWPWNSDSHEDEEGQYLLTPLEVAEKQGHREVAELLSKVHAIEPPPFQGELEHDDCVDEDEDEDDGTNENVSMEADDSESEPSVGGYHWEDLLG</sequence>
<reference evidence="4" key="1">
    <citation type="journal article" date="2023" name="Mol. Phylogenet. Evol.">
        <title>Genome-scale phylogeny and comparative genomics of the fungal order Sordariales.</title>
        <authorList>
            <person name="Hensen N."/>
            <person name="Bonometti L."/>
            <person name="Westerberg I."/>
            <person name="Brannstrom I.O."/>
            <person name="Guillou S."/>
            <person name="Cros-Aarteil S."/>
            <person name="Calhoun S."/>
            <person name="Haridas S."/>
            <person name="Kuo A."/>
            <person name="Mondo S."/>
            <person name="Pangilinan J."/>
            <person name="Riley R."/>
            <person name="LaButti K."/>
            <person name="Andreopoulos B."/>
            <person name="Lipzen A."/>
            <person name="Chen C."/>
            <person name="Yan M."/>
            <person name="Daum C."/>
            <person name="Ng V."/>
            <person name="Clum A."/>
            <person name="Steindorff A."/>
            <person name="Ohm R.A."/>
            <person name="Martin F."/>
            <person name="Silar P."/>
            <person name="Natvig D.O."/>
            <person name="Lalanne C."/>
            <person name="Gautier V."/>
            <person name="Ament-Velasquez S.L."/>
            <person name="Kruys A."/>
            <person name="Hutchinson M.I."/>
            <person name="Powell A.J."/>
            <person name="Barry K."/>
            <person name="Miller A.N."/>
            <person name="Grigoriev I.V."/>
            <person name="Debuchy R."/>
            <person name="Gladieux P."/>
            <person name="Hiltunen Thoren M."/>
            <person name="Johannesson H."/>
        </authorList>
    </citation>
    <scope>NUCLEOTIDE SEQUENCE</scope>
    <source>
        <strain evidence="4">CBS 315.58</strain>
    </source>
</reference>
<dbReference type="InterPro" id="IPR036770">
    <property type="entry name" value="Ankyrin_rpt-contain_sf"/>
</dbReference>
<feature type="region of interest" description="Disordered" evidence="2">
    <location>
        <begin position="970"/>
        <end position="1020"/>
    </location>
</feature>
<dbReference type="InterPro" id="IPR052895">
    <property type="entry name" value="HetReg/Transcr_Mod"/>
</dbReference>
<dbReference type="PROSITE" id="PS50088">
    <property type="entry name" value="ANK_REPEAT"/>
    <property type="match status" value="1"/>
</dbReference>
<dbReference type="Pfam" id="PF12796">
    <property type="entry name" value="Ank_2"/>
    <property type="match status" value="1"/>
</dbReference>
<dbReference type="EMBL" id="MU864069">
    <property type="protein sequence ID" value="KAK4194354.1"/>
    <property type="molecule type" value="Genomic_DNA"/>
</dbReference>
<dbReference type="PANTHER" id="PTHR24148:SF78">
    <property type="entry name" value="HETEROKARYON INCOMPATIBILITY DOMAIN-CONTAINING PROTEIN"/>
    <property type="match status" value="1"/>
</dbReference>
<evidence type="ECO:0000313" key="5">
    <source>
        <dbReference type="Proteomes" id="UP001303160"/>
    </source>
</evidence>
<gene>
    <name evidence="4" type="ORF">QBC40DRAFT_319957</name>
</gene>
<feature type="repeat" description="ANK" evidence="1">
    <location>
        <begin position="754"/>
        <end position="778"/>
    </location>
</feature>
<comment type="caution">
    <text evidence="4">The sequence shown here is derived from an EMBL/GenBank/DDBJ whole genome shotgun (WGS) entry which is preliminary data.</text>
</comment>
<dbReference type="SMART" id="SM00248">
    <property type="entry name" value="ANK"/>
    <property type="match status" value="7"/>
</dbReference>
<dbReference type="SUPFAM" id="SSF48403">
    <property type="entry name" value="Ankyrin repeat"/>
    <property type="match status" value="1"/>
</dbReference>
<keyword evidence="1" id="KW-0040">ANK repeat</keyword>
<feature type="domain" description="Heterokaryon incompatibility" evidence="3">
    <location>
        <begin position="57"/>
        <end position="192"/>
    </location>
</feature>
<evidence type="ECO:0000256" key="2">
    <source>
        <dbReference type="SAM" id="MobiDB-lite"/>
    </source>
</evidence>
<dbReference type="Gene3D" id="1.25.40.20">
    <property type="entry name" value="Ankyrin repeat-containing domain"/>
    <property type="match status" value="2"/>
</dbReference>
<dbReference type="Pfam" id="PF00023">
    <property type="entry name" value="Ank"/>
    <property type="match status" value="1"/>
</dbReference>
<dbReference type="InterPro" id="IPR002110">
    <property type="entry name" value="Ankyrin_rpt"/>
</dbReference>
<evidence type="ECO:0000256" key="1">
    <source>
        <dbReference type="PROSITE-ProRule" id="PRU00023"/>
    </source>
</evidence>
<dbReference type="Proteomes" id="UP001303160">
    <property type="component" value="Unassembled WGS sequence"/>
</dbReference>
<organism evidence="4 5">
    <name type="scientific">Triangularia verruculosa</name>
    <dbReference type="NCBI Taxonomy" id="2587418"/>
    <lineage>
        <taxon>Eukaryota</taxon>
        <taxon>Fungi</taxon>
        <taxon>Dikarya</taxon>
        <taxon>Ascomycota</taxon>
        <taxon>Pezizomycotina</taxon>
        <taxon>Sordariomycetes</taxon>
        <taxon>Sordariomycetidae</taxon>
        <taxon>Sordariales</taxon>
        <taxon>Podosporaceae</taxon>
        <taxon>Triangularia</taxon>
    </lineage>
</organism>
<dbReference type="Pfam" id="PF06985">
    <property type="entry name" value="HET"/>
    <property type="match status" value="1"/>
</dbReference>
<protein>
    <recommendedName>
        <fullName evidence="3">Heterokaryon incompatibility domain-containing protein</fullName>
    </recommendedName>
</protein>
<reference evidence="4" key="2">
    <citation type="submission" date="2023-05" db="EMBL/GenBank/DDBJ databases">
        <authorList>
            <consortium name="Lawrence Berkeley National Laboratory"/>
            <person name="Steindorff A."/>
            <person name="Hensen N."/>
            <person name="Bonometti L."/>
            <person name="Westerberg I."/>
            <person name="Brannstrom I.O."/>
            <person name="Guillou S."/>
            <person name="Cros-Aarteil S."/>
            <person name="Calhoun S."/>
            <person name="Haridas S."/>
            <person name="Kuo A."/>
            <person name="Mondo S."/>
            <person name="Pangilinan J."/>
            <person name="Riley R."/>
            <person name="Labutti K."/>
            <person name="Andreopoulos B."/>
            <person name="Lipzen A."/>
            <person name="Chen C."/>
            <person name="Yanf M."/>
            <person name="Daum C."/>
            <person name="Ng V."/>
            <person name="Clum A."/>
            <person name="Ohm R."/>
            <person name="Martin F."/>
            <person name="Silar P."/>
            <person name="Natvig D."/>
            <person name="Lalanne C."/>
            <person name="Gautier V."/>
            <person name="Ament-Velasquez S.L."/>
            <person name="Kruys A."/>
            <person name="Hutchinson M.I."/>
            <person name="Powell A.J."/>
            <person name="Barry K."/>
            <person name="Miller A.N."/>
            <person name="Grigoriev I.V."/>
            <person name="Debuchy R."/>
            <person name="Gladieux P."/>
            <person name="Thoren M.H."/>
            <person name="Johannesson H."/>
        </authorList>
    </citation>
    <scope>NUCLEOTIDE SEQUENCE</scope>
    <source>
        <strain evidence="4">CBS 315.58</strain>
    </source>
</reference>
<evidence type="ECO:0000259" key="3">
    <source>
        <dbReference type="Pfam" id="PF06985"/>
    </source>
</evidence>
<dbReference type="PROSITE" id="PS50297">
    <property type="entry name" value="ANK_REP_REGION"/>
    <property type="match status" value="1"/>
</dbReference>
<keyword evidence="5" id="KW-1185">Reference proteome</keyword>
<dbReference type="PANTHER" id="PTHR24148">
    <property type="entry name" value="ANKYRIN REPEAT DOMAIN-CONTAINING PROTEIN 39 HOMOLOG-RELATED"/>
    <property type="match status" value="1"/>
</dbReference>
<accession>A0AAN6X5N5</accession>
<name>A0AAN6X5N5_9PEZI</name>
<proteinExistence type="predicted"/>
<dbReference type="AlphaFoldDB" id="A0AAN6X5N5"/>
<dbReference type="InterPro" id="IPR010730">
    <property type="entry name" value="HET"/>
</dbReference>
<evidence type="ECO:0000313" key="4">
    <source>
        <dbReference type="EMBL" id="KAK4194354.1"/>
    </source>
</evidence>
<feature type="compositionally biased region" description="Acidic residues" evidence="2">
    <location>
        <begin position="978"/>
        <end position="993"/>
    </location>
</feature>